<sequence>MKFCTLQPVLLAAALALAVTTSSALPVGGKATGVEMRSIPSSTTTALMGREADTLTERSILSKVIGTTTGVSRVAGHRREEAFDARSGEEELYTRWDNEELFERSDDELFERTLEDEVELFERTAYPQTEALAQRSFFGKIFKGIKKAVSTVGNVVKGVAGKVLGGRSVEVEGRSLEIEDELAQRSFFGKIFKGIKKAVSTVGNVVKGVAGKVLGGRSLEAEEMLDARAEEEIYARAAHVEFY</sequence>
<organism evidence="2 3">
    <name type="scientific">Hypsizygus marmoreus</name>
    <name type="common">White beech mushroom</name>
    <name type="synonym">Agaricus marmoreus</name>
    <dbReference type="NCBI Taxonomy" id="39966"/>
    <lineage>
        <taxon>Eukaryota</taxon>
        <taxon>Fungi</taxon>
        <taxon>Dikarya</taxon>
        <taxon>Basidiomycota</taxon>
        <taxon>Agaricomycotina</taxon>
        <taxon>Agaricomycetes</taxon>
        <taxon>Agaricomycetidae</taxon>
        <taxon>Agaricales</taxon>
        <taxon>Tricholomatineae</taxon>
        <taxon>Lyophyllaceae</taxon>
        <taxon>Hypsizygus</taxon>
    </lineage>
</organism>
<gene>
    <name evidence="2" type="ORF">Hypma_001222</name>
</gene>
<feature type="chain" id="PRO_5016918989" evidence="1">
    <location>
        <begin position="25"/>
        <end position="243"/>
    </location>
</feature>
<evidence type="ECO:0000313" key="2">
    <source>
        <dbReference type="EMBL" id="RDB17503.1"/>
    </source>
</evidence>
<dbReference type="AlphaFoldDB" id="A0A369JCQ6"/>
<reference evidence="2" key="1">
    <citation type="submission" date="2018-04" db="EMBL/GenBank/DDBJ databases">
        <title>Whole genome sequencing of Hypsizygus marmoreus.</title>
        <authorList>
            <person name="Choi I.-G."/>
            <person name="Min B."/>
            <person name="Kim J.-G."/>
            <person name="Kim S."/>
            <person name="Oh Y.-L."/>
            <person name="Kong W.-S."/>
            <person name="Park H."/>
            <person name="Jeong J."/>
            <person name="Song E.-S."/>
        </authorList>
    </citation>
    <scope>NUCLEOTIDE SEQUENCE [LARGE SCALE GENOMIC DNA]</scope>
    <source>
        <strain evidence="2">51987-8</strain>
    </source>
</reference>
<evidence type="ECO:0000256" key="1">
    <source>
        <dbReference type="SAM" id="SignalP"/>
    </source>
</evidence>
<dbReference type="EMBL" id="LUEZ02000110">
    <property type="protein sequence ID" value="RDB17503.1"/>
    <property type="molecule type" value="Genomic_DNA"/>
</dbReference>
<evidence type="ECO:0000313" key="3">
    <source>
        <dbReference type="Proteomes" id="UP000076154"/>
    </source>
</evidence>
<accession>A0A369JCQ6</accession>
<comment type="caution">
    <text evidence="2">The sequence shown here is derived from an EMBL/GenBank/DDBJ whole genome shotgun (WGS) entry which is preliminary data.</text>
</comment>
<name>A0A369JCQ6_HYPMA</name>
<keyword evidence="3" id="KW-1185">Reference proteome</keyword>
<proteinExistence type="predicted"/>
<dbReference type="InParanoid" id="A0A369JCQ6"/>
<feature type="signal peptide" evidence="1">
    <location>
        <begin position="1"/>
        <end position="24"/>
    </location>
</feature>
<protein>
    <submittedName>
        <fullName evidence="2">Uncharacterized protein</fullName>
    </submittedName>
</protein>
<keyword evidence="1" id="KW-0732">Signal</keyword>
<dbReference type="Proteomes" id="UP000076154">
    <property type="component" value="Unassembled WGS sequence"/>
</dbReference>